<evidence type="ECO:0000313" key="1">
    <source>
        <dbReference type="EMBL" id="CCG99412.1"/>
    </source>
</evidence>
<keyword evidence="2" id="KW-1185">Reference proteome</keyword>
<dbReference type="KEGG" id="fae:FAES_1402"/>
<sequence>MKLVVVLTIALWAVGSWVAVGQTRPGALEKGFALVQSRADMDSLHPLKGRSIRAIPFGVGQPLHPIRKYGAVRPVGANAIYIQSSTTLRLYVFPNGLPNAVDLATFDPKPVVPMRTVATVSEGRDLLLDIDFEQRVMTTMKPNRSANRMVNYYSATIGGAAAIWSEWPIDYHVGTKFHYQPCQAPYDINAIKNGAVSGPSQGSSEQRTVLLNRTAYAYPLFDSLGTSLTNSYLRQTRPAYAASGFHLTSSQSPLIIDTDGRLDLENSDRDPVDGEVCNDVGYQYRGVYYQLHFRYARRNLNASGLIDCSPGLSCAAGYRQRLAIPSRTDQLNLRQNTNVTWPQVGQLLIILVPDDGDVAGHPRFSE</sequence>
<dbReference type="AlphaFoldDB" id="I0K5K9"/>
<dbReference type="STRING" id="1166018.FAES_1402"/>
<dbReference type="RefSeq" id="WP_015330511.1">
    <property type="nucleotide sequence ID" value="NC_020054.1"/>
</dbReference>
<dbReference type="EMBL" id="HE796683">
    <property type="protein sequence ID" value="CCG99412.1"/>
    <property type="molecule type" value="Genomic_DNA"/>
</dbReference>
<accession>I0K5K9</accession>
<reference evidence="1 2" key="1">
    <citation type="journal article" date="2012" name="J. Bacteriol.">
        <title>Genome Sequence of Fibrella aestuarina BUZ 2T, a Filamentous Marine Bacterium.</title>
        <authorList>
            <person name="Filippini M."/>
            <person name="Qi W."/>
            <person name="Blom J."/>
            <person name="Goesmann A."/>
            <person name="Smits T.H."/>
            <person name="Bagheri H.C."/>
        </authorList>
    </citation>
    <scope>NUCLEOTIDE SEQUENCE [LARGE SCALE GENOMIC DNA]</scope>
    <source>
        <strain evidence="2">BUZ 2T</strain>
    </source>
</reference>
<protein>
    <submittedName>
        <fullName evidence="1">Uncharacterized protein</fullName>
    </submittedName>
</protein>
<proteinExistence type="predicted"/>
<evidence type="ECO:0000313" key="2">
    <source>
        <dbReference type="Proteomes" id="UP000011058"/>
    </source>
</evidence>
<dbReference type="Proteomes" id="UP000011058">
    <property type="component" value="Chromosome"/>
</dbReference>
<dbReference type="HOGENOM" id="CLU_755953_0_0_10"/>
<name>I0K5K9_9BACT</name>
<gene>
    <name evidence="1" type="ORF">FAES_1402</name>
</gene>
<organism evidence="1 2">
    <name type="scientific">Fibrella aestuarina BUZ 2</name>
    <dbReference type="NCBI Taxonomy" id="1166018"/>
    <lineage>
        <taxon>Bacteria</taxon>
        <taxon>Pseudomonadati</taxon>
        <taxon>Bacteroidota</taxon>
        <taxon>Cytophagia</taxon>
        <taxon>Cytophagales</taxon>
        <taxon>Spirosomataceae</taxon>
        <taxon>Fibrella</taxon>
    </lineage>
</organism>